<dbReference type="InterPro" id="IPR039621">
    <property type="entry name" value="BG1-like"/>
</dbReference>
<accession>A0A8T3BA55</accession>
<dbReference type="Proteomes" id="UP000829196">
    <property type="component" value="Unassembled WGS sequence"/>
</dbReference>
<evidence type="ECO:0000256" key="5">
    <source>
        <dbReference type="ARBA" id="ARBA00023136"/>
    </source>
</evidence>
<dbReference type="PANTHER" id="PTHR33541">
    <property type="entry name" value="PROTEIN BIG GRAIN 1-LIKE A-RELATED"/>
    <property type="match status" value="1"/>
</dbReference>
<feature type="region of interest" description="Disordered" evidence="7">
    <location>
        <begin position="1"/>
        <end position="24"/>
    </location>
</feature>
<dbReference type="EMBL" id="JAGYWB010000010">
    <property type="protein sequence ID" value="KAI0507698.1"/>
    <property type="molecule type" value="Genomic_DNA"/>
</dbReference>
<evidence type="ECO:0000256" key="2">
    <source>
        <dbReference type="ARBA" id="ARBA00010067"/>
    </source>
</evidence>
<comment type="caution">
    <text evidence="8">The sequence shown here is derived from an EMBL/GenBank/DDBJ whole genome shotgun (WGS) entry which is preliminary data.</text>
</comment>
<feature type="compositionally biased region" description="Low complexity" evidence="7">
    <location>
        <begin position="183"/>
        <end position="196"/>
    </location>
</feature>
<reference evidence="8" key="1">
    <citation type="journal article" date="2022" name="Front. Genet.">
        <title>Chromosome-Scale Assembly of the Dendrobium nobile Genome Provides Insights Into the Molecular Mechanism of the Biosynthesis of the Medicinal Active Ingredient of Dendrobium.</title>
        <authorList>
            <person name="Xu Q."/>
            <person name="Niu S.-C."/>
            <person name="Li K.-L."/>
            <person name="Zheng P.-J."/>
            <person name="Zhang X.-J."/>
            <person name="Jia Y."/>
            <person name="Liu Y."/>
            <person name="Niu Y.-X."/>
            <person name="Yu L.-H."/>
            <person name="Chen D.-F."/>
            <person name="Zhang G.-Q."/>
        </authorList>
    </citation>
    <scope>NUCLEOTIDE SEQUENCE</scope>
    <source>
        <tissue evidence="8">Leaf</tissue>
    </source>
</reference>
<evidence type="ECO:0000256" key="7">
    <source>
        <dbReference type="SAM" id="MobiDB-lite"/>
    </source>
</evidence>
<feature type="region of interest" description="Disordered" evidence="7">
    <location>
        <begin position="83"/>
        <end position="149"/>
    </location>
</feature>
<evidence type="ECO:0000313" key="8">
    <source>
        <dbReference type="EMBL" id="KAI0507698.1"/>
    </source>
</evidence>
<evidence type="ECO:0000256" key="6">
    <source>
        <dbReference type="ARBA" id="ARBA00023294"/>
    </source>
</evidence>
<gene>
    <name evidence="8" type="ORF">KFK09_013826</name>
</gene>
<feature type="compositionally biased region" description="Low complexity" evidence="7">
    <location>
        <begin position="84"/>
        <end position="101"/>
    </location>
</feature>
<dbReference type="GO" id="GO:0009734">
    <property type="term" value="P:auxin-activated signaling pathway"/>
    <property type="evidence" value="ECO:0007669"/>
    <property type="project" value="UniProtKB-KW"/>
</dbReference>
<sequence length="304" mass="33272">MEKWEQSRPQAPPSHRHGRNNPSFSSSLLDAIYRSIDDSDAVTPCLVTSSIDKNCALRPPPPASLRRALDPVDDRRHRRFFSATSSSDTSRFGGFSSSDFDSATRPRPVLTRSKLIRMDPPPPPETKRTNRSIRSRIRDLQKSPASASPGSRLAAFVNAIFSGGSDRTPNKPKCTGRMENPASTTSSSYFSRSGTSKAAPFCNGRGKQESVRISPVNDFGGGDLRQTRPCGGGDSAAASDRRMMVELFRGFEKIEDQEDCESVSSSDLFELESLSVIGRFTDELPVYESTNLGNSRAIPRGFIA</sequence>
<feature type="region of interest" description="Disordered" evidence="7">
    <location>
        <begin position="167"/>
        <end position="236"/>
    </location>
</feature>
<evidence type="ECO:0000256" key="1">
    <source>
        <dbReference type="ARBA" id="ARBA00004236"/>
    </source>
</evidence>
<keyword evidence="5" id="KW-0472">Membrane</keyword>
<organism evidence="8 9">
    <name type="scientific">Dendrobium nobile</name>
    <name type="common">Orchid</name>
    <dbReference type="NCBI Taxonomy" id="94219"/>
    <lineage>
        <taxon>Eukaryota</taxon>
        <taxon>Viridiplantae</taxon>
        <taxon>Streptophyta</taxon>
        <taxon>Embryophyta</taxon>
        <taxon>Tracheophyta</taxon>
        <taxon>Spermatophyta</taxon>
        <taxon>Magnoliopsida</taxon>
        <taxon>Liliopsida</taxon>
        <taxon>Asparagales</taxon>
        <taxon>Orchidaceae</taxon>
        <taxon>Epidendroideae</taxon>
        <taxon>Malaxideae</taxon>
        <taxon>Dendrobiinae</taxon>
        <taxon>Dendrobium</taxon>
    </lineage>
</organism>
<dbReference type="AlphaFoldDB" id="A0A8T3BA55"/>
<keyword evidence="6" id="KW-0927">Auxin signaling pathway</keyword>
<comment type="subcellular location">
    <subcellularLocation>
        <location evidence="1">Cell membrane</location>
    </subcellularLocation>
</comment>
<keyword evidence="3" id="KW-0813">Transport</keyword>
<proteinExistence type="inferred from homology"/>
<evidence type="ECO:0000256" key="3">
    <source>
        <dbReference type="ARBA" id="ARBA00022448"/>
    </source>
</evidence>
<keyword evidence="9" id="KW-1185">Reference proteome</keyword>
<feature type="region of interest" description="Disordered" evidence="7">
    <location>
        <begin position="49"/>
        <end position="71"/>
    </location>
</feature>
<dbReference type="OrthoDB" id="680041at2759"/>
<comment type="similarity">
    <text evidence="2">Belongs to the BIG GRAIN 1 (BG1) plant protein family.</text>
</comment>
<dbReference type="GO" id="GO:0005886">
    <property type="term" value="C:plasma membrane"/>
    <property type="evidence" value="ECO:0007669"/>
    <property type="project" value="UniProtKB-SubCell"/>
</dbReference>
<dbReference type="PANTHER" id="PTHR33541:SF28">
    <property type="entry name" value="PROTEIN BIG GRAIN 1-LIKE A"/>
    <property type="match status" value="1"/>
</dbReference>
<name>A0A8T3BA55_DENNO</name>
<protein>
    <submittedName>
        <fullName evidence="8">Uncharacterized protein</fullName>
    </submittedName>
</protein>
<evidence type="ECO:0000313" key="9">
    <source>
        <dbReference type="Proteomes" id="UP000829196"/>
    </source>
</evidence>
<evidence type="ECO:0000256" key="4">
    <source>
        <dbReference type="ARBA" id="ARBA00022475"/>
    </source>
</evidence>
<keyword evidence="4" id="KW-1003">Cell membrane</keyword>